<dbReference type="Proteomes" id="UP000481872">
    <property type="component" value="Unassembled WGS sequence"/>
</dbReference>
<accession>A0A6M0H301</accession>
<keyword evidence="1" id="KW-0472">Membrane</keyword>
<evidence type="ECO:0000313" key="2">
    <source>
        <dbReference type="EMBL" id="NEU04989.1"/>
    </source>
</evidence>
<dbReference type="RefSeq" id="WP_199869914.1">
    <property type="nucleotide sequence ID" value="NZ_JAAGPU010000014.1"/>
</dbReference>
<name>A0A6M0H301_9CLOT</name>
<evidence type="ECO:0000313" key="3">
    <source>
        <dbReference type="Proteomes" id="UP000481872"/>
    </source>
</evidence>
<proteinExistence type="predicted"/>
<keyword evidence="1" id="KW-1133">Transmembrane helix</keyword>
<feature type="transmembrane region" description="Helical" evidence="1">
    <location>
        <begin position="42"/>
        <end position="62"/>
    </location>
</feature>
<gene>
    <name evidence="2" type="ORF">G3M99_09005</name>
</gene>
<feature type="transmembrane region" description="Helical" evidence="1">
    <location>
        <begin position="16"/>
        <end position="36"/>
    </location>
</feature>
<organism evidence="2 3">
    <name type="scientific">Clostridium senegalense</name>
    <dbReference type="NCBI Taxonomy" id="1465809"/>
    <lineage>
        <taxon>Bacteria</taxon>
        <taxon>Bacillati</taxon>
        <taxon>Bacillota</taxon>
        <taxon>Clostridia</taxon>
        <taxon>Eubacteriales</taxon>
        <taxon>Clostridiaceae</taxon>
        <taxon>Clostridium</taxon>
    </lineage>
</organism>
<keyword evidence="1" id="KW-0812">Transmembrane</keyword>
<sequence>MNNKDKKNTVEKYMTLYMSTGMCFGVSGGLIFGMIIYPDNMAIGMCFGIPIGMCIGMVIGQLKDKRLSENMMIIKKIKTVNDSTDLVIYVSDKNDIEKQYSVTKQKMQEEKFLEGDRVAEEIDGSLVSLESK</sequence>
<evidence type="ECO:0000256" key="1">
    <source>
        <dbReference type="SAM" id="Phobius"/>
    </source>
</evidence>
<protein>
    <submittedName>
        <fullName evidence="2">Uncharacterized protein</fullName>
    </submittedName>
</protein>
<dbReference type="AlphaFoldDB" id="A0A6M0H301"/>
<reference evidence="2 3" key="1">
    <citation type="submission" date="2020-02" db="EMBL/GenBank/DDBJ databases">
        <title>Genome assembly of a novel Clostridium senegalense strain.</title>
        <authorList>
            <person name="Gupta T.B."/>
            <person name="Jauregui R."/>
            <person name="Maclean P."/>
            <person name="Nawarathana A."/>
            <person name="Brightwell G."/>
        </authorList>
    </citation>
    <scope>NUCLEOTIDE SEQUENCE [LARGE SCALE GENOMIC DNA]</scope>
    <source>
        <strain evidence="2 3">AGRFS4</strain>
    </source>
</reference>
<keyword evidence="3" id="KW-1185">Reference proteome</keyword>
<comment type="caution">
    <text evidence="2">The sequence shown here is derived from an EMBL/GenBank/DDBJ whole genome shotgun (WGS) entry which is preliminary data.</text>
</comment>
<dbReference type="EMBL" id="JAAGPU010000014">
    <property type="protein sequence ID" value="NEU04989.1"/>
    <property type="molecule type" value="Genomic_DNA"/>
</dbReference>